<dbReference type="NCBIfam" id="NF010285">
    <property type="entry name" value="PRK13725.1"/>
    <property type="match status" value="1"/>
</dbReference>
<evidence type="ECO:0000256" key="4">
    <source>
        <dbReference type="ARBA" id="ARBA00022723"/>
    </source>
</evidence>
<dbReference type="SMART" id="SM00670">
    <property type="entry name" value="PINc"/>
    <property type="match status" value="1"/>
</dbReference>
<evidence type="ECO:0000256" key="8">
    <source>
        <dbReference type="HAMAP-Rule" id="MF_00265"/>
    </source>
</evidence>
<evidence type="ECO:0000259" key="9">
    <source>
        <dbReference type="SMART" id="SM00670"/>
    </source>
</evidence>
<evidence type="ECO:0000256" key="3">
    <source>
        <dbReference type="ARBA" id="ARBA00022722"/>
    </source>
</evidence>
<dbReference type="InterPro" id="IPR002716">
    <property type="entry name" value="PIN_dom"/>
</dbReference>
<evidence type="ECO:0000256" key="6">
    <source>
        <dbReference type="ARBA" id="ARBA00022842"/>
    </source>
</evidence>
<keyword evidence="8" id="KW-0800">Toxin</keyword>
<keyword evidence="6 8" id="KW-0460">Magnesium</keyword>
<keyword evidence="11" id="KW-1185">Reference proteome</keyword>
<reference evidence="10 11" key="1">
    <citation type="submission" date="2019-12" db="EMBL/GenBank/DDBJ databases">
        <authorList>
            <person name="Lee S.D."/>
        </authorList>
    </citation>
    <scope>NUCLEOTIDE SEQUENCE [LARGE SCALE GENOMIC DNA]</scope>
    <source>
        <strain evidence="10 11">SAP-6</strain>
    </source>
</reference>
<comment type="function">
    <text evidence="8">Toxic component of a toxin-antitoxin (TA) system. An RNase.</text>
</comment>
<keyword evidence="2 8" id="KW-1277">Toxin-antitoxin system</keyword>
<keyword evidence="3 8" id="KW-0540">Nuclease</keyword>
<dbReference type="InterPro" id="IPR022907">
    <property type="entry name" value="VapC_family"/>
</dbReference>
<comment type="caution">
    <text evidence="10">The sequence shown here is derived from an EMBL/GenBank/DDBJ whole genome shotgun (WGS) entry which is preliminary data.</text>
</comment>
<comment type="similarity">
    <text evidence="7 8">Belongs to the PINc/VapC protein family.</text>
</comment>
<dbReference type="RefSeq" id="WP_162367804.1">
    <property type="nucleotide sequence ID" value="NZ_WUBS01000016.1"/>
</dbReference>
<dbReference type="InterPro" id="IPR050556">
    <property type="entry name" value="Type_II_TA_system_RNase"/>
</dbReference>
<feature type="binding site" evidence="8">
    <location>
        <position position="98"/>
    </location>
    <ligand>
        <name>Mg(2+)</name>
        <dbReference type="ChEBI" id="CHEBI:18420"/>
    </ligand>
</feature>
<keyword evidence="5 8" id="KW-0378">Hydrolase</keyword>
<dbReference type="PANTHER" id="PTHR33653:SF1">
    <property type="entry name" value="RIBONUCLEASE VAPC2"/>
    <property type="match status" value="1"/>
</dbReference>
<dbReference type="GO" id="GO:0000287">
    <property type="term" value="F:magnesium ion binding"/>
    <property type="evidence" value="ECO:0007669"/>
    <property type="project" value="UniProtKB-UniRule"/>
</dbReference>
<evidence type="ECO:0000313" key="10">
    <source>
        <dbReference type="EMBL" id="NDL65091.1"/>
    </source>
</evidence>
<comment type="cofactor">
    <cofactor evidence="1 8">
        <name>Mg(2+)</name>
        <dbReference type="ChEBI" id="CHEBI:18420"/>
    </cofactor>
</comment>
<reference evidence="10 11" key="2">
    <citation type="submission" date="2020-02" db="EMBL/GenBank/DDBJ databases">
        <title>The new genus of Enterobacteriales.</title>
        <authorList>
            <person name="Kim I.S."/>
        </authorList>
    </citation>
    <scope>NUCLEOTIDE SEQUENCE [LARGE SCALE GENOMIC DNA]</scope>
    <source>
        <strain evidence="10 11">SAP-6</strain>
    </source>
</reference>
<evidence type="ECO:0000256" key="5">
    <source>
        <dbReference type="ARBA" id="ARBA00022801"/>
    </source>
</evidence>
<dbReference type="Proteomes" id="UP000461443">
    <property type="component" value="Unassembled WGS sequence"/>
</dbReference>
<evidence type="ECO:0000256" key="2">
    <source>
        <dbReference type="ARBA" id="ARBA00022649"/>
    </source>
</evidence>
<dbReference type="SUPFAM" id="SSF88723">
    <property type="entry name" value="PIN domain-like"/>
    <property type="match status" value="1"/>
</dbReference>
<dbReference type="GO" id="GO:0004540">
    <property type="term" value="F:RNA nuclease activity"/>
    <property type="evidence" value="ECO:0007669"/>
    <property type="project" value="InterPro"/>
</dbReference>
<dbReference type="GO" id="GO:0016787">
    <property type="term" value="F:hydrolase activity"/>
    <property type="evidence" value="ECO:0007669"/>
    <property type="project" value="UniProtKB-KW"/>
</dbReference>
<dbReference type="EC" id="3.1.-.-" evidence="8"/>
<name>A0A845SRB0_9GAMM</name>
<accession>A0A845SRB0</accession>
<sequence>MYKYMLDTNFVIYVIKRRPMEMLELFNANAGRMVISSITLAELLYAAEISADVARNYQAVENFASRMEVLGYSAKAARHFGDIRANLERAGTPIGVNDVHIAAHARSEGFVVVTSNTLEFKRVDGLLVENWIN</sequence>
<dbReference type="PANTHER" id="PTHR33653">
    <property type="entry name" value="RIBONUCLEASE VAPC2"/>
    <property type="match status" value="1"/>
</dbReference>
<dbReference type="Pfam" id="PF01850">
    <property type="entry name" value="PIN"/>
    <property type="match status" value="1"/>
</dbReference>
<dbReference type="InterPro" id="IPR029060">
    <property type="entry name" value="PIN-like_dom_sf"/>
</dbReference>
<protein>
    <recommendedName>
        <fullName evidence="8">Ribonuclease VapC</fullName>
        <shortName evidence="8">RNase VapC</shortName>
        <ecNumber evidence="8">3.1.-.-</ecNumber>
    </recommendedName>
    <alternativeName>
        <fullName evidence="8">Toxin VapC</fullName>
    </alternativeName>
</protein>
<evidence type="ECO:0000256" key="1">
    <source>
        <dbReference type="ARBA" id="ARBA00001946"/>
    </source>
</evidence>
<dbReference type="GO" id="GO:0090729">
    <property type="term" value="F:toxin activity"/>
    <property type="evidence" value="ECO:0007669"/>
    <property type="project" value="UniProtKB-KW"/>
</dbReference>
<dbReference type="AlphaFoldDB" id="A0A845SRB0"/>
<dbReference type="EMBL" id="WUBS01000016">
    <property type="protein sequence ID" value="NDL65091.1"/>
    <property type="molecule type" value="Genomic_DNA"/>
</dbReference>
<feature type="binding site" evidence="8">
    <location>
        <position position="7"/>
    </location>
    <ligand>
        <name>Mg(2+)</name>
        <dbReference type="ChEBI" id="CHEBI:18420"/>
    </ligand>
</feature>
<proteinExistence type="inferred from homology"/>
<keyword evidence="10" id="KW-0255">Endonuclease</keyword>
<gene>
    <name evidence="8 10" type="primary">vapC</name>
    <name evidence="10" type="ORF">GRH90_20380</name>
</gene>
<evidence type="ECO:0000313" key="11">
    <source>
        <dbReference type="Proteomes" id="UP000461443"/>
    </source>
</evidence>
<dbReference type="GO" id="GO:0004519">
    <property type="term" value="F:endonuclease activity"/>
    <property type="evidence" value="ECO:0007669"/>
    <property type="project" value="UniProtKB-KW"/>
</dbReference>
<dbReference type="HAMAP" id="MF_00265">
    <property type="entry name" value="VapC_Nob1"/>
    <property type="match status" value="1"/>
</dbReference>
<dbReference type="Gene3D" id="3.40.50.1010">
    <property type="entry name" value="5'-nuclease"/>
    <property type="match status" value="1"/>
</dbReference>
<feature type="domain" description="PIN" evidence="9">
    <location>
        <begin position="2"/>
        <end position="121"/>
    </location>
</feature>
<organism evidence="10 11">
    <name type="scientific">Acerihabitans arboris</name>
    <dbReference type="NCBI Taxonomy" id="2691583"/>
    <lineage>
        <taxon>Bacteria</taxon>
        <taxon>Pseudomonadati</taxon>
        <taxon>Pseudomonadota</taxon>
        <taxon>Gammaproteobacteria</taxon>
        <taxon>Enterobacterales</taxon>
        <taxon>Pectobacteriaceae</taxon>
        <taxon>Acerihabitans</taxon>
    </lineage>
</organism>
<keyword evidence="4 8" id="KW-0479">Metal-binding</keyword>
<evidence type="ECO:0000256" key="7">
    <source>
        <dbReference type="ARBA" id="ARBA00038093"/>
    </source>
</evidence>